<protein>
    <submittedName>
        <fullName evidence="1">Uncharacterized protein</fullName>
    </submittedName>
</protein>
<dbReference type="KEGG" id="vg:80543512"/>
<sequence>MKCFHCRRRMLHRIFWFSGDDGRRMRYYCTLHCFKEGHGVGIDRCLKRKGQGEEIGWLEMHLAYTT</sequence>
<name>A0A7S8BDC8_9VIRU</name>
<accession>A0A7S8BDC8</accession>
<dbReference type="EMBL" id="MW018138">
    <property type="protein sequence ID" value="QPB44316.1"/>
    <property type="molecule type" value="Genomic_DNA"/>
</dbReference>
<keyword evidence="2" id="KW-1185">Reference proteome</keyword>
<organism evidence="1 2">
    <name type="scientific">Medusavirus stheno T3</name>
    <dbReference type="NCBI Taxonomy" id="3069717"/>
    <lineage>
        <taxon>Viruses</taxon>
        <taxon>Varidnaviria</taxon>
        <taxon>Bamfordvirae</taxon>
        <taxon>Nucleocytoviricota</taxon>
        <taxon>Megaviricetes</taxon>
        <taxon>Mamonoviridae</taxon>
        <taxon>Medusavirus</taxon>
        <taxon>Medusavirus sthenus</taxon>
    </lineage>
</organism>
<evidence type="ECO:0000313" key="1">
    <source>
        <dbReference type="EMBL" id="QPB44316.1"/>
    </source>
</evidence>
<proteinExistence type="predicted"/>
<dbReference type="Proteomes" id="UP001162098">
    <property type="component" value="Segment"/>
</dbReference>
<reference evidence="1 2" key="1">
    <citation type="submission" date="2020-09" db="EMBL/GenBank/DDBJ databases">
        <authorList>
            <person name="Zhang R."/>
            <person name="Garcia K."/>
            <person name="Ogata H."/>
        </authorList>
    </citation>
    <scope>NUCLEOTIDE SEQUENCE [LARGE SCALE GENOMIC DNA]</scope>
    <source>
        <strain evidence="2">stheno</strain>
    </source>
</reference>
<evidence type="ECO:0000313" key="2">
    <source>
        <dbReference type="Proteomes" id="UP001162098"/>
    </source>
</evidence>